<organism evidence="1 2">
    <name type="scientific">Lipomyces kononenkoae</name>
    <name type="common">Yeast</name>
    <dbReference type="NCBI Taxonomy" id="34357"/>
    <lineage>
        <taxon>Eukaryota</taxon>
        <taxon>Fungi</taxon>
        <taxon>Dikarya</taxon>
        <taxon>Ascomycota</taxon>
        <taxon>Saccharomycotina</taxon>
        <taxon>Lipomycetes</taxon>
        <taxon>Lipomycetales</taxon>
        <taxon>Lipomycetaceae</taxon>
        <taxon>Lipomyces</taxon>
    </lineage>
</organism>
<gene>
    <name evidence="1" type="ORF">V1525DRAFT_435584</name>
</gene>
<proteinExistence type="predicted"/>
<protein>
    <submittedName>
        <fullName evidence="1">Uncharacterized protein</fullName>
    </submittedName>
</protein>
<dbReference type="EMBL" id="MU971472">
    <property type="protein sequence ID" value="KAK9234492.1"/>
    <property type="molecule type" value="Genomic_DNA"/>
</dbReference>
<reference evidence="2" key="1">
    <citation type="journal article" date="2024" name="Front. Bioeng. Biotechnol.">
        <title>Genome-scale model development and genomic sequencing of the oleaginous clade Lipomyces.</title>
        <authorList>
            <person name="Czajka J.J."/>
            <person name="Han Y."/>
            <person name="Kim J."/>
            <person name="Mondo S.J."/>
            <person name="Hofstad B.A."/>
            <person name="Robles A."/>
            <person name="Haridas S."/>
            <person name="Riley R."/>
            <person name="LaButti K."/>
            <person name="Pangilinan J."/>
            <person name="Andreopoulos W."/>
            <person name="Lipzen A."/>
            <person name="Yan J."/>
            <person name="Wang M."/>
            <person name="Ng V."/>
            <person name="Grigoriev I.V."/>
            <person name="Spatafora J.W."/>
            <person name="Magnuson J.K."/>
            <person name="Baker S.E."/>
            <person name="Pomraning K.R."/>
        </authorList>
    </citation>
    <scope>NUCLEOTIDE SEQUENCE [LARGE SCALE GENOMIC DNA]</scope>
    <source>
        <strain evidence="2">CBS 7786</strain>
    </source>
</reference>
<sequence>MTRFRGCIDIHAGKVKQIVGGTLSDDTNTGLKTNFVATLPSSHFAKLYRENGVSGTHVIKLGPGCDDAAIEALRAWDGGLQIGGGITAENAQFWIANGAEKVIVTSYLFPNGRLDLSRLQQLHDKVGKEKLVIDLSCRRRGGEWIVAMNKWQTMTDTVINKQTLEFLASCCSEFLVHAADVEGLCRGIDEDLVVALAQWSPIPVTYAGGAKSIDDLALVDRLSEGKVDLTYGSALDIFGGTLVPFAACVAWNNTHLT</sequence>
<dbReference type="Proteomes" id="UP001433508">
    <property type="component" value="Unassembled WGS sequence"/>
</dbReference>
<evidence type="ECO:0000313" key="2">
    <source>
        <dbReference type="Proteomes" id="UP001433508"/>
    </source>
</evidence>
<keyword evidence="2" id="KW-1185">Reference proteome</keyword>
<evidence type="ECO:0000313" key="1">
    <source>
        <dbReference type="EMBL" id="KAK9234492.1"/>
    </source>
</evidence>
<comment type="caution">
    <text evidence="1">The sequence shown here is derived from an EMBL/GenBank/DDBJ whole genome shotgun (WGS) entry which is preliminary data.</text>
</comment>
<accession>A0ACC3SS95</accession>
<name>A0ACC3SS95_LIPKO</name>